<protein>
    <submittedName>
        <fullName evidence="2">Uncharacterized protein</fullName>
    </submittedName>
</protein>
<organism evidence="2 3">
    <name type="scientific">Letharia lupina</name>
    <dbReference type="NCBI Taxonomy" id="560253"/>
    <lineage>
        <taxon>Eukaryota</taxon>
        <taxon>Fungi</taxon>
        <taxon>Dikarya</taxon>
        <taxon>Ascomycota</taxon>
        <taxon>Pezizomycotina</taxon>
        <taxon>Lecanoromycetes</taxon>
        <taxon>OSLEUM clade</taxon>
        <taxon>Lecanoromycetidae</taxon>
        <taxon>Lecanorales</taxon>
        <taxon>Lecanorineae</taxon>
        <taxon>Parmeliaceae</taxon>
        <taxon>Letharia</taxon>
    </lineage>
</organism>
<name>A0A8H6CLM3_9LECA</name>
<evidence type="ECO:0000313" key="3">
    <source>
        <dbReference type="Proteomes" id="UP000593566"/>
    </source>
</evidence>
<accession>A0A8H6CLM3</accession>
<feature type="compositionally biased region" description="Basic and acidic residues" evidence="1">
    <location>
        <begin position="134"/>
        <end position="146"/>
    </location>
</feature>
<keyword evidence="3" id="KW-1185">Reference proteome</keyword>
<feature type="region of interest" description="Disordered" evidence="1">
    <location>
        <begin position="329"/>
        <end position="367"/>
    </location>
</feature>
<reference evidence="2 3" key="1">
    <citation type="journal article" date="2020" name="Genomics">
        <title>Complete, high-quality genomes from long-read metagenomic sequencing of two wolf lichen thalli reveals enigmatic genome architecture.</title>
        <authorList>
            <person name="McKenzie S.K."/>
            <person name="Walston R.F."/>
            <person name="Allen J.L."/>
        </authorList>
    </citation>
    <scope>NUCLEOTIDE SEQUENCE [LARGE SCALE GENOMIC DNA]</scope>
    <source>
        <strain evidence="2">WasteWater1</strain>
    </source>
</reference>
<gene>
    <name evidence="2" type="ORF">HO133_009519</name>
</gene>
<dbReference type="AlphaFoldDB" id="A0A8H6CLM3"/>
<feature type="region of interest" description="Disordered" evidence="1">
    <location>
        <begin position="194"/>
        <end position="229"/>
    </location>
</feature>
<dbReference type="EMBL" id="JACCJB010000007">
    <property type="protein sequence ID" value="KAF6225519.1"/>
    <property type="molecule type" value="Genomic_DNA"/>
</dbReference>
<comment type="caution">
    <text evidence="2">The sequence shown here is derived from an EMBL/GenBank/DDBJ whole genome shotgun (WGS) entry which is preliminary data.</text>
</comment>
<evidence type="ECO:0000313" key="2">
    <source>
        <dbReference type="EMBL" id="KAF6225519.1"/>
    </source>
</evidence>
<proteinExistence type="predicted"/>
<dbReference type="RefSeq" id="XP_037154228.1">
    <property type="nucleotide sequence ID" value="XM_037300380.1"/>
</dbReference>
<dbReference type="Proteomes" id="UP000593566">
    <property type="component" value="Unassembled WGS sequence"/>
</dbReference>
<feature type="region of interest" description="Disordered" evidence="1">
    <location>
        <begin position="126"/>
        <end position="151"/>
    </location>
</feature>
<evidence type="ECO:0000256" key="1">
    <source>
        <dbReference type="SAM" id="MobiDB-lite"/>
    </source>
</evidence>
<sequence length="425" mass="46799">MASSFSSLTTKTSILSPAILAQSPSLPAVVKLLNYSYNQSLISGHNSRLLPPDPTTRLQSLTQLSSELEPDGFTILMFSSQISQDEDIEGLMTNRANGMTLIATVSAKPYVPTKPEGMGQRAHLLFKRPPPDASKPETNNERGKSGDDDEERWPKWEILANAVHPSLQVVVDPSESYHAAHNESLQTALGETLDPVPESLNSRTGSTTASTAEHNFADGDEDSIQGSQPDMFSTVSHQHLRRLSPSTSSTTTPKLITNLTGSEADRCRERVIDEVSSWDGCSLNKESIRKRLIFKVDGNGIPHNRPPRGDIDEERKRLEYYSVTRKTEVTGEIKSRASSSTSPTPPAQHHRNSVNGDGDPETENTREEAVGKGKVMLMLSTMLEINESYYLKRGFVTTAVRRFEPGTMGSRDGFSVAEMVRWVDL</sequence>
<dbReference type="GeneID" id="59337914"/>
<feature type="compositionally biased region" description="Polar residues" evidence="1">
    <location>
        <begin position="199"/>
        <end position="213"/>
    </location>
</feature>